<sequence length="100" mass="11015">MDPSQEQSAVSPGGAGDRGVLVEVLTKPGCHLCEEALAVTAEACAEFGLEPVEVDLSADSEALERHAEEIPVLRIDGRVRDFWRFDPIRLRRMLREATAR</sequence>
<evidence type="ECO:0000313" key="1">
    <source>
        <dbReference type="EMBL" id="GAA3064861.1"/>
    </source>
</evidence>
<dbReference type="InterPro" id="IPR036249">
    <property type="entry name" value="Thioredoxin-like_sf"/>
</dbReference>
<gene>
    <name evidence="1" type="ORF">GCM10010529_17340</name>
</gene>
<dbReference type="Pfam" id="PF05768">
    <property type="entry name" value="Glrx-like"/>
    <property type="match status" value="1"/>
</dbReference>
<name>A0ABP6LWY3_9MICC</name>
<evidence type="ECO:0000313" key="2">
    <source>
        <dbReference type="Proteomes" id="UP001500236"/>
    </source>
</evidence>
<dbReference type="RefSeq" id="WP_344685687.1">
    <property type="nucleotide sequence ID" value="NZ_BAAAVT010000009.1"/>
</dbReference>
<keyword evidence="2" id="KW-1185">Reference proteome</keyword>
<dbReference type="Proteomes" id="UP001500236">
    <property type="component" value="Unassembled WGS sequence"/>
</dbReference>
<dbReference type="SUPFAM" id="SSF52833">
    <property type="entry name" value="Thioredoxin-like"/>
    <property type="match status" value="1"/>
</dbReference>
<protein>
    <submittedName>
        <fullName evidence="1">Glutaredoxin family protein</fullName>
    </submittedName>
</protein>
<comment type="caution">
    <text evidence="1">The sequence shown here is derived from an EMBL/GenBank/DDBJ whole genome shotgun (WGS) entry which is preliminary data.</text>
</comment>
<reference evidence="2" key="1">
    <citation type="journal article" date="2019" name="Int. J. Syst. Evol. Microbiol.">
        <title>The Global Catalogue of Microorganisms (GCM) 10K type strain sequencing project: providing services to taxonomists for standard genome sequencing and annotation.</title>
        <authorList>
            <consortium name="The Broad Institute Genomics Platform"/>
            <consortium name="The Broad Institute Genome Sequencing Center for Infectious Disease"/>
            <person name="Wu L."/>
            <person name="Ma J."/>
        </authorList>
    </citation>
    <scope>NUCLEOTIDE SEQUENCE [LARGE SCALE GENOMIC DNA]</scope>
    <source>
        <strain evidence="2">JCM 14309</strain>
    </source>
</reference>
<organism evidence="1 2">
    <name type="scientific">Nesterenkonia aethiopica</name>
    <dbReference type="NCBI Taxonomy" id="269144"/>
    <lineage>
        <taxon>Bacteria</taxon>
        <taxon>Bacillati</taxon>
        <taxon>Actinomycetota</taxon>
        <taxon>Actinomycetes</taxon>
        <taxon>Micrococcales</taxon>
        <taxon>Micrococcaceae</taxon>
        <taxon>Nesterenkonia</taxon>
    </lineage>
</organism>
<accession>A0ABP6LWY3</accession>
<dbReference type="Gene3D" id="3.40.30.10">
    <property type="entry name" value="Glutaredoxin"/>
    <property type="match status" value="1"/>
</dbReference>
<dbReference type="EMBL" id="BAAAVT010000009">
    <property type="protein sequence ID" value="GAA3064861.1"/>
    <property type="molecule type" value="Genomic_DNA"/>
</dbReference>
<proteinExistence type="predicted"/>
<dbReference type="InterPro" id="IPR008554">
    <property type="entry name" value="Glutaredoxin-like"/>
</dbReference>